<accession>A0A6M3JK64</accession>
<name>A0A6M3JK64_9ZZZZ</name>
<dbReference type="AlphaFoldDB" id="A0A6M3JK64"/>
<reference evidence="1" key="1">
    <citation type="submission" date="2020-03" db="EMBL/GenBank/DDBJ databases">
        <title>The deep terrestrial virosphere.</title>
        <authorList>
            <person name="Holmfeldt K."/>
            <person name="Nilsson E."/>
            <person name="Simone D."/>
            <person name="Lopez-Fernandez M."/>
            <person name="Wu X."/>
            <person name="de Brujin I."/>
            <person name="Lundin D."/>
            <person name="Andersson A."/>
            <person name="Bertilsson S."/>
            <person name="Dopson M."/>
        </authorList>
    </citation>
    <scope>NUCLEOTIDE SEQUENCE</scope>
    <source>
        <strain evidence="1">MM415A03888</strain>
    </source>
</reference>
<organism evidence="1">
    <name type="scientific">viral metagenome</name>
    <dbReference type="NCBI Taxonomy" id="1070528"/>
    <lineage>
        <taxon>unclassified sequences</taxon>
        <taxon>metagenomes</taxon>
        <taxon>organismal metagenomes</taxon>
    </lineage>
</organism>
<gene>
    <name evidence="1" type="ORF">MM415A03888_0004</name>
</gene>
<sequence length="109" mass="12641">MLIQQGDVLFKRVDMPESIWNKLDQRSNPVLVEGEATGHHHAIATDTLLESLSDILYEDDNGDLYIRNTKEITITHQEHKPVTLPPGQWKVDRVREYDHFAEEADYVKD</sequence>
<protein>
    <submittedName>
        <fullName evidence="1">Uncharacterized protein</fullName>
    </submittedName>
</protein>
<evidence type="ECO:0000313" key="1">
    <source>
        <dbReference type="EMBL" id="QJA70210.1"/>
    </source>
</evidence>
<proteinExistence type="predicted"/>
<dbReference type="EMBL" id="MT141773">
    <property type="protein sequence ID" value="QJA70210.1"/>
    <property type="molecule type" value="Genomic_DNA"/>
</dbReference>